<keyword evidence="3" id="KW-1185">Reference proteome</keyword>
<evidence type="ECO:0000313" key="3">
    <source>
        <dbReference type="Proteomes" id="UP000265520"/>
    </source>
</evidence>
<comment type="caution">
    <text evidence="2">The sequence shown here is derived from an EMBL/GenBank/DDBJ whole genome shotgun (WGS) entry which is preliminary data.</text>
</comment>
<organism evidence="2 3">
    <name type="scientific">Trifolium medium</name>
    <dbReference type="NCBI Taxonomy" id="97028"/>
    <lineage>
        <taxon>Eukaryota</taxon>
        <taxon>Viridiplantae</taxon>
        <taxon>Streptophyta</taxon>
        <taxon>Embryophyta</taxon>
        <taxon>Tracheophyta</taxon>
        <taxon>Spermatophyta</taxon>
        <taxon>Magnoliopsida</taxon>
        <taxon>eudicotyledons</taxon>
        <taxon>Gunneridae</taxon>
        <taxon>Pentapetalae</taxon>
        <taxon>rosids</taxon>
        <taxon>fabids</taxon>
        <taxon>Fabales</taxon>
        <taxon>Fabaceae</taxon>
        <taxon>Papilionoideae</taxon>
        <taxon>50 kb inversion clade</taxon>
        <taxon>NPAAA clade</taxon>
        <taxon>Hologalegina</taxon>
        <taxon>IRL clade</taxon>
        <taxon>Trifolieae</taxon>
        <taxon>Trifolium</taxon>
    </lineage>
</organism>
<dbReference type="EMBL" id="LXQA010747419">
    <property type="protein sequence ID" value="MCI69014.1"/>
    <property type="molecule type" value="Genomic_DNA"/>
</dbReference>
<feature type="region of interest" description="Disordered" evidence="1">
    <location>
        <begin position="1"/>
        <end position="28"/>
    </location>
</feature>
<dbReference type="Proteomes" id="UP000265520">
    <property type="component" value="Unassembled WGS sequence"/>
</dbReference>
<protein>
    <submittedName>
        <fullName evidence="2">Rho GTPase-activating protein 2-like</fullName>
    </submittedName>
</protein>
<accession>A0A392U893</accession>
<name>A0A392U893_9FABA</name>
<reference evidence="2 3" key="1">
    <citation type="journal article" date="2018" name="Front. Plant Sci.">
        <title>Red Clover (Trifolium pratense) and Zigzag Clover (T. medium) - A Picture of Genomic Similarities and Differences.</title>
        <authorList>
            <person name="Dluhosova J."/>
            <person name="Istvanek J."/>
            <person name="Nedelnik J."/>
            <person name="Repkova J."/>
        </authorList>
    </citation>
    <scope>NUCLEOTIDE SEQUENCE [LARGE SCALE GENOMIC DNA]</scope>
    <source>
        <strain evidence="3">cv. 10/8</strain>
        <tissue evidence="2">Leaf</tissue>
    </source>
</reference>
<evidence type="ECO:0000256" key="1">
    <source>
        <dbReference type="SAM" id="MobiDB-lite"/>
    </source>
</evidence>
<sequence>MDASDELRQTKSDFDDHTHYSEEELEAESLSEIEECFLKKLDEHTKEFSENLKIICKKS</sequence>
<evidence type="ECO:0000313" key="2">
    <source>
        <dbReference type="EMBL" id="MCI69014.1"/>
    </source>
</evidence>
<feature type="compositionally biased region" description="Basic and acidic residues" evidence="1">
    <location>
        <begin position="1"/>
        <end position="22"/>
    </location>
</feature>
<dbReference type="AlphaFoldDB" id="A0A392U893"/>
<proteinExistence type="predicted"/>
<feature type="non-terminal residue" evidence="2">
    <location>
        <position position="59"/>
    </location>
</feature>